<accession>A0A9N7YVD8</accession>
<dbReference type="EMBL" id="CADEAL010002335">
    <property type="protein sequence ID" value="CAB1439807.1"/>
    <property type="molecule type" value="Genomic_DNA"/>
</dbReference>
<name>A0A9N7YVD8_PLEPL</name>
<protein>
    <submittedName>
        <fullName evidence="1">Uncharacterized protein</fullName>
    </submittedName>
</protein>
<proteinExistence type="predicted"/>
<keyword evidence="2" id="KW-1185">Reference proteome</keyword>
<evidence type="ECO:0000313" key="1">
    <source>
        <dbReference type="EMBL" id="CAB1439807.1"/>
    </source>
</evidence>
<reference evidence="1" key="1">
    <citation type="submission" date="2020-03" db="EMBL/GenBank/DDBJ databases">
        <authorList>
            <person name="Weist P."/>
        </authorList>
    </citation>
    <scope>NUCLEOTIDE SEQUENCE</scope>
</reference>
<gene>
    <name evidence="1" type="ORF">PLEPLA_LOCUS27575</name>
</gene>
<sequence length="135" mass="14864">MNGRPGTAASGLIKPSAPMTDWHELMQIYKKAEGGGKKGLVFMSDKWPLIAEQHTGWDIWLQDAFSLDPEEPKGGQGGVGGRGGESGPYFRALVVDEMQVNQSRQTRWYFLRRSDPISGVLCRAASPSSALDRRQ</sequence>
<dbReference type="Proteomes" id="UP001153269">
    <property type="component" value="Unassembled WGS sequence"/>
</dbReference>
<evidence type="ECO:0000313" key="2">
    <source>
        <dbReference type="Proteomes" id="UP001153269"/>
    </source>
</evidence>
<organism evidence="1 2">
    <name type="scientific">Pleuronectes platessa</name>
    <name type="common">European plaice</name>
    <dbReference type="NCBI Taxonomy" id="8262"/>
    <lineage>
        <taxon>Eukaryota</taxon>
        <taxon>Metazoa</taxon>
        <taxon>Chordata</taxon>
        <taxon>Craniata</taxon>
        <taxon>Vertebrata</taxon>
        <taxon>Euteleostomi</taxon>
        <taxon>Actinopterygii</taxon>
        <taxon>Neopterygii</taxon>
        <taxon>Teleostei</taxon>
        <taxon>Neoteleostei</taxon>
        <taxon>Acanthomorphata</taxon>
        <taxon>Carangaria</taxon>
        <taxon>Pleuronectiformes</taxon>
        <taxon>Pleuronectoidei</taxon>
        <taxon>Pleuronectidae</taxon>
        <taxon>Pleuronectes</taxon>
    </lineage>
</organism>
<dbReference type="AlphaFoldDB" id="A0A9N7YVD8"/>
<comment type="caution">
    <text evidence="1">The sequence shown here is derived from an EMBL/GenBank/DDBJ whole genome shotgun (WGS) entry which is preliminary data.</text>
</comment>